<evidence type="ECO:0000256" key="6">
    <source>
        <dbReference type="RuleBase" id="RU367155"/>
    </source>
</evidence>
<keyword evidence="5 6" id="KW-0539">Nucleus</keyword>
<dbReference type="GO" id="GO:0003677">
    <property type="term" value="F:DNA binding"/>
    <property type="evidence" value="ECO:0007669"/>
    <property type="project" value="UniProtKB-KW"/>
</dbReference>
<evidence type="ECO:0000256" key="7">
    <source>
        <dbReference type="SAM" id="MobiDB-lite"/>
    </source>
</evidence>
<feature type="compositionally biased region" description="Basic and acidic residues" evidence="7">
    <location>
        <begin position="82"/>
        <end position="98"/>
    </location>
</feature>
<sequence length="145" mass="16279">MTMPSTLIEFGGLTLSHQPDSSIGHAFAAGHHPSGMGLAVEVVEEPPVYVNPKQYHGILRRRQSRARKAELDRKLSKARKPYLHESRHLHAMRRERGCGGRFLSSNTSNKNQHHQQQQQQQQNEGGSSGAAHDKSSSSKSYRFRN</sequence>
<dbReference type="SMART" id="SM00521">
    <property type="entry name" value="CBF"/>
    <property type="match status" value="1"/>
</dbReference>
<dbReference type="Pfam" id="PF02045">
    <property type="entry name" value="CBFB_NFYA"/>
    <property type="match status" value="1"/>
</dbReference>
<evidence type="ECO:0000256" key="3">
    <source>
        <dbReference type="ARBA" id="ARBA00023125"/>
    </source>
</evidence>
<keyword evidence="4 6" id="KW-0804">Transcription</keyword>
<dbReference type="PANTHER" id="PTHR12632">
    <property type="entry name" value="TRANSCRIPTION FACTOR NF-Y ALPHA-RELATED"/>
    <property type="match status" value="1"/>
</dbReference>
<keyword evidence="3 6" id="KW-0238">DNA-binding</keyword>
<evidence type="ECO:0000256" key="4">
    <source>
        <dbReference type="ARBA" id="ARBA00023163"/>
    </source>
</evidence>
<evidence type="ECO:0000256" key="5">
    <source>
        <dbReference type="ARBA" id="ARBA00023242"/>
    </source>
</evidence>
<evidence type="ECO:0000256" key="1">
    <source>
        <dbReference type="ARBA" id="ARBA00004123"/>
    </source>
</evidence>
<dbReference type="GO" id="GO:0003700">
    <property type="term" value="F:DNA-binding transcription factor activity"/>
    <property type="evidence" value="ECO:0007669"/>
    <property type="project" value="UniProtKB-UniRule"/>
</dbReference>
<feature type="region of interest" description="Disordered" evidence="7">
    <location>
        <begin position="59"/>
        <end position="145"/>
    </location>
</feature>
<keyword evidence="2 6" id="KW-0805">Transcription regulation</keyword>
<gene>
    <name evidence="8" type="ORF">LITE_LOCUS1291</name>
</gene>
<keyword evidence="9" id="KW-1185">Reference proteome</keyword>
<dbReference type="PROSITE" id="PS51152">
    <property type="entry name" value="NFYA_HAP2_2"/>
    <property type="match status" value="1"/>
</dbReference>
<evidence type="ECO:0000313" key="8">
    <source>
        <dbReference type="EMBL" id="CAI0377036.1"/>
    </source>
</evidence>
<dbReference type="PRINTS" id="PR00616">
    <property type="entry name" value="CCAATSUBUNTB"/>
</dbReference>
<comment type="similarity">
    <text evidence="6">Belongs to the NFYA/HAP2 subunit family.</text>
</comment>
<comment type="subcellular location">
    <subcellularLocation>
        <location evidence="1 6">Nucleus</location>
    </subcellularLocation>
</comment>
<dbReference type="AlphaFoldDB" id="A0AAV0GWF5"/>
<proteinExistence type="inferred from homology"/>
<evidence type="ECO:0000256" key="2">
    <source>
        <dbReference type="ARBA" id="ARBA00023015"/>
    </source>
</evidence>
<protein>
    <recommendedName>
        <fullName evidence="6">Nuclear transcription factor Y subunit</fullName>
    </recommendedName>
</protein>
<comment type="function">
    <text evidence="6">Component of the sequence-specific heterotrimeric transcription factor (NF-Y) which specifically recognizes a 5'-CCAAT-3' box motif found in the promoters of its target genes.</text>
</comment>
<comment type="caution">
    <text evidence="8">The sequence shown here is derived from an EMBL/GenBank/DDBJ whole genome shotgun (WGS) entry which is preliminary data.</text>
</comment>
<accession>A0AAV0GWF5</accession>
<comment type="subunit">
    <text evidence="6">Heterotrimer.</text>
</comment>
<dbReference type="GO" id="GO:0005634">
    <property type="term" value="C:nucleus"/>
    <property type="evidence" value="ECO:0007669"/>
    <property type="project" value="UniProtKB-SubCell"/>
</dbReference>
<dbReference type="InterPro" id="IPR001289">
    <property type="entry name" value="NFYA"/>
</dbReference>
<organism evidence="8 9">
    <name type="scientific">Linum tenue</name>
    <dbReference type="NCBI Taxonomy" id="586396"/>
    <lineage>
        <taxon>Eukaryota</taxon>
        <taxon>Viridiplantae</taxon>
        <taxon>Streptophyta</taxon>
        <taxon>Embryophyta</taxon>
        <taxon>Tracheophyta</taxon>
        <taxon>Spermatophyta</taxon>
        <taxon>Magnoliopsida</taxon>
        <taxon>eudicotyledons</taxon>
        <taxon>Gunneridae</taxon>
        <taxon>Pentapetalae</taxon>
        <taxon>rosids</taxon>
        <taxon>fabids</taxon>
        <taxon>Malpighiales</taxon>
        <taxon>Linaceae</taxon>
        <taxon>Linum</taxon>
    </lineage>
</organism>
<name>A0AAV0GWF5_9ROSI</name>
<dbReference type="Proteomes" id="UP001154282">
    <property type="component" value="Unassembled WGS sequence"/>
</dbReference>
<evidence type="ECO:0000313" key="9">
    <source>
        <dbReference type="Proteomes" id="UP001154282"/>
    </source>
</evidence>
<reference evidence="8" key="1">
    <citation type="submission" date="2022-08" db="EMBL/GenBank/DDBJ databases">
        <authorList>
            <person name="Gutierrez-Valencia J."/>
        </authorList>
    </citation>
    <scope>NUCLEOTIDE SEQUENCE</scope>
</reference>
<dbReference type="Gene3D" id="6.10.250.2430">
    <property type="match status" value="1"/>
</dbReference>
<dbReference type="EMBL" id="CAMGYJ010000002">
    <property type="protein sequence ID" value="CAI0377036.1"/>
    <property type="molecule type" value="Genomic_DNA"/>
</dbReference>